<dbReference type="EMBL" id="MIJE01000011">
    <property type="protein sequence ID" value="OEF97367.1"/>
    <property type="molecule type" value="Genomic_DNA"/>
</dbReference>
<comment type="caution">
    <text evidence="1">The sequence shown here is derived from an EMBL/GenBank/DDBJ whole genome shotgun (WGS) entry which is preliminary data.</text>
</comment>
<evidence type="ECO:0000313" key="1">
    <source>
        <dbReference type="EMBL" id="OEF97367.1"/>
    </source>
</evidence>
<organism evidence="1 2">
    <name type="scientific">Desulfuribacillus alkaliarsenatis</name>
    <dbReference type="NCBI Taxonomy" id="766136"/>
    <lineage>
        <taxon>Bacteria</taxon>
        <taxon>Bacillati</taxon>
        <taxon>Bacillota</taxon>
        <taxon>Desulfuribacillia</taxon>
        <taxon>Desulfuribacillales</taxon>
        <taxon>Desulfuribacillaceae</taxon>
        <taxon>Desulfuribacillus</taxon>
    </lineage>
</organism>
<protein>
    <submittedName>
        <fullName evidence="1">Uncharacterized protein</fullName>
    </submittedName>
</protein>
<reference evidence="1 2" key="1">
    <citation type="submission" date="2016-09" db="EMBL/GenBank/DDBJ databases">
        <title>Draft genome sequence for the type strain of Desulfuribacillus alkaliarsenatis AHT28, an obligately anaerobic, sulfidogenic bacterium isolated from Russian soda lake sediments.</title>
        <authorList>
            <person name="Abin C.A."/>
            <person name="Hollibaugh J.T."/>
        </authorList>
    </citation>
    <scope>NUCLEOTIDE SEQUENCE [LARGE SCALE GENOMIC DNA]</scope>
    <source>
        <strain evidence="1 2">AHT28</strain>
    </source>
</reference>
<keyword evidence="2" id="KW-1185">Reference proteome</keyword>
<accession>A0A1E5G2R8</accession>
<dbReference type="OrthoDB" id="3066548at2"/>
<sequence>MKRTYKLCIAALIGIVVFATVFGQTYTKATPFNETVEGAGNYFILGTSYPTSIQIAGYDARADMIYLNFRLETTKSIGINETPTFYYFVEIFDNESRLLANLGSFSDLEEAPAYEAGNDFVSLEHINLQLSSPLTTSYRVVVTVESIAT</sequence>
<dbReference type="Proteomes" id="UP000094296">
    <property type="component" value="Unassembled WGS sequence"/>
</dbReference>
<dbReference type="STRING" id="766136.BHF68_03925"/>
<dbReference type="RefSeq" id="WP_069642765.1">
    <property type="nucleotide sequence ID" value="NZ_MIJE01000011.1"/>
</dbReference>
<dbReference type="AlphaFoldDB" id="A0A1E5G2R8"/>
<evidence type="ECO:0000313" key="2">
    <source>
        <dbReference type="Proteomes" id="UP000094296"/>
    </source>
</evidence>
<proteinExistence type="predicted"/>
<gene>
    <name evidence="1" type="ORF">BHF68_03925</name>
</gene>
<name>A0A1E5G2R8_9FIRM</name>